<evidence type="ECO:0000256" key="8">
    <source>
        <dbReference type="ARBA" id="ARBA00022801"/>
    </source>
</evidence>
<keyword evidence="5" id="KW-0540">Nuclease</keyword>
<dbReference type="GO" id="GO:0006302">
    <property type="term" value="P:double-strand break repair"/>
    <property type="evidence" value="ECO:0007669"/>
    <property type="project" value="InterPro"/>
</dbReference>
<evidence type="ECO:0000256" key="12">
    <source>
        <dbReference type="ARBA" id="ARBA00023172"/>
    </source>
</evidence>
<dbReference type="InterPro" id="IPR038729">
    <property type="entry name" value="Rad50/SbcC_AAA"/>
</dbReference>
<dbReference type="InterPro" id="IPR027417">
    <property type="entry name" value="P-loop_NTPase"/>
</dbReference>
<feature type="domain" description="Rad50/SbcC-type AAA" evidence="15">
    <location>
        <begin position="5"/>
        <end position="190"/>
    </location>
</feature>
<dbReference type="GO" id="GO:0004519">
    <property type="term" value="F:endonuclease activity"/>
    <property type="evidence" value="ECO:0007669"/>
    <property type="project" value="UniProtKB-KW"/>
</dbReference>
<dbReference type="GO" id="GO:0004527">
    <property type="term" value="F:exonuclease activity"/>
    <property type="evidence" value="ECO:0007669"/>
    <property type="project" value="UniProtKB-KW"/>
</dbReference>
<feature type="coiled-coil region" evidence="14">
    <location>
        <begin position="593"/>
        <end position="683"/>
    </location>
</feature>
<keyword evidence="11 14" id="KW-0175">Coiled coil</keyword>
<dbReference type="Proteomes" id="UP000189545">
    <property type="component" value="Chromosome"/>
</dbReference>
<evidence type="ECO:0000256" key="7">
    <source>
        <dbReference type="ARBA" id="ARBA00022759"/>
    </source>
</evidence>
<keyword evidence="17" id="KW-1185">Reference proteome</keyword>
<dbReference type="GO" id="GO:0016887">
    <property type="term" value="F:ATP hydrolysis activity"/>
    <property type="evidence" value="ECO:0007669"/>
    <property type="project" value="InterPro"/>
</dbReference>
<evidence type="ECO:0000313" key="16">
    <source>
        <dbReference type="EMBL" id="AQS36997.1"/>
    </source>
</evidence>
<proteinExistence type="inferred from homology"/>
<keyword evidence="10" id="KW-0067">ATP-binding</keyword>
<dbReference type="AlphaFoldDB" id="A0A1S6HNA4"/>
<dbReference type="OrthoDB" id="9795626at2"/>
<evidence type="ECO:0000256" key="13">
    <source>
        <dbReference type="ARBA" id="ARBA00055999"/>
    </source>
</evidence>
<evidence type="ECO:0000313" key="17">
    <source>
        <dbReference type="Proteomes" id="UP000189545"/>
    </source>
</evidence>
<sequence length="1018" mass="112669">MRPLKLVMSAFGPFASTQETDFSALGTNPLFLINGPTGAGKTTLLDAICFALYGKTTGDEREGSQMRCDLAVDSLLTEVTFSFALGDIQYHIRRVPEQQRIKKSGDGYTVQKPEAQLYRIDSDGNEHLLVASKVSEATAEIEQLTGLDADQFRQVMVLPQGKFRELLMADSKDREKIFSQLFQTQIYRKIEDKLKFQASAIRTAVRDHRNRRDGMLHNIALESDEALNAELALASPELAIALENKDKATSALIEISKRLESSKLLVNDFDVQDKLKQSAILLAEKKKDIDQHQFRLESGHKALQLKPVVDVLVARESELDQAQDVVTRTQSAKQLSEQALTLSQAKFDSLGELELKLQQAQNDELQLHALFPQLQGLESQQKELSAASLELNQAKDKGTKAKSALDALTLDKQAAEQRVPQLEQVAGEQVNAQQALTSQSDLIERYQLWQQASLEAGKTERLLGHAQEKGQALRLSFTQAQTHNRQLQLVWHRGQAASLAIQLKAGDPCPVCGSEEHPNPTRSEQILPTEDGLQQAQRNEELANESLNQARAEYSGLKTKHLEQSRQVGDYQYKLGEQASQTLESLQSHWQLLQQQVSQANAAAQQLTELRLQLQTWQFKEQELRIVLETERELYQAVQTRVASLQGQLEQASASIPDEYRSLDALNAAINRAQSSVAGFKKQIQDIRQSHTQAVEQNAAHGAALIAVESSLVQAKDQSEKAKVELEAQLAMSGFSDKQALIQALLSGEESQQIADEIALYQKECVANQTTLVQINDKLDGKVKPDLTDIEAGLSTSQTEQQEAEHRWQTIQSRVTQLIETQKQLSDADAQAKKLEDEYAVIGTLSDVANGQTGNKISLQRFVLSVLLDDVLLEASHRLQLMSKGRYRLLRKEDRAKGNKASGLELEVEDAYTSKVRPVATLSGGESFMAALSMALGLSEVVQAYAGGIKLDTLFIDEGFGSLDQDSLDLAIRTLMDLQSSGRMIGVISHVSEMKEQIGTRIDIIKTAVGSETAIVLP</sequence>
<dbReference type="Pfam" id="PF13558">
    <property type="entry name" value="SbcC_Walker_B"/>
    <property type="match status" value="1"/>
</dbReference>
<name>A0A1S6HNA4_9GAMM</name>
<evidence type="ECO:0000256" key="9">
    <source>
        <dbReference type="ARBA" id="ARBA00022839"/>
    </source>
</evidence>
<organism evidence="16 17">
    <name type="scientific">Shewanella psychrophila</name>
    <dbReference type="NCBI Taxonomy" id="225848"/>
    <lineage>
        <taxon>Bacteria</taxon>
        <taxon>Pseudomonadati</taxon>
        <taxon>Pseudomonadota</taxon>
        <taxon>Gammaproteobacteria</taxon>
        <taxon>Alteromonadales</taxon>
        <taxon>Shewanellaceae</taxon>
        <taxon>Shewanella</taxon>
    </lineage>
</organism>
<dbReference type="PANTHER" id="PTHR32114">
    <property type="entry name" value="ABC TRANSPORTER ABCH.3"/>
    <property type="match status" value="1"/>
</dbReference>
<protein>
    <recommendedName>
        <fullName evidence="3">Nuclease SbcCD subunit C</fullName>
    </recommendedName>
</protein>
<gene>
    <name evidence="16" type="ORF">Sps_01833</name>
</gene>
<comment type="subunit">
    <text evidence="2">Heterodimer of SbcC and SbcD.</text>
</comment>
<keyword evidence="9" id="KW-0269">Exonuclease</keyword>
<evidence type="ECO:0000259" key="15">
    <source>
        <dbReference type="Pfam" id="PF13476"/>
    </source>
</evidence>
<evidence type="ECO:0000256" key="10">
    <source>
        <dbReference type="ARBA" id="ARBA00022840"/>
    </source>
</evidence>
<dbReference type="GO" id="GO:0005524">
    <property type="term" value="F:ATP binding"/>
    <property type="evidence" value="ECO:0007669"/>
    <property type="project" value="UniProtKB-KW"/>
</dbReference>
<evidence type="ECO:0000256" key="1">
    <source>
        <dbReference type="ARBA" id="ARBA00006930"/>
    </source>
</evidence>
<evidence type="ECO:0000256" key="2">
    <source>
        <dbReference type="ARBA" id="ARBA00011322"/>
    </source>
</evidence>
<comment type="function">
    <text evidence="13">SbcCD cleaves DNA hairpin structures. These structures can inhibit DNA replication and are intermediates in certain DNA recombination reactions. The complex acts as a 3'-&gt;5' double strand exonuclease that can open hairpins. It also has a 5' single-strand endonuclease activity.</text>
</comment>
<accession>A0A1S6HNA4</accession>
<dbReference type="GO" id="GO:0006260">
    <property type="term" value="P:DNA replication"/>
    <property type="evidence" value="ECO:0007669"/>
    <property type="project" value="UniProtKB-KW"/>
</dbReference>
<keyword evidence="6" id="KW-0547">Nucleotide-binding</keyword>
<dbReference type="SUPFAM" id="SSF52540">
    <property type="entry name" value="P-loop containing nucleoside triphosphate hydrolases"/>
    <property type="match status" value="1"/>
</dbReference>
<dbReference type="FunFam" id="3.40.50.300:FF:001446">
    <property type="entry name" value="DsDNA exonuclease SbcC"/>
    <property type="match status" value="1"/>
</dbReference>
<evidence type="ECO:0000256" key="14">
    <source>
        <dbReference type="SAM" id="Coils"/>
    </source>
</evidence>
<keyword evidence="8" id="KW-0378">Hydrolase</keyword>
<dbReference type="PANTHER" id="PTHR32114:SF2">
    <property type="entry name" value="ABC TRANSPORTER ABCH.3"/>
    <property type="match status" value="1"/>
</dbReference>
<dbReference type="EMBL" id="CP014782">
    <property type="protein sequence ID" value="AQS36997.1"/>
    <property type="molecule type" value="Genomic_DNA"/>
</dbReference>
<reference evidence="16 17" key="1">
    <citation type="submission" date="2016-03" db="EMBL/GenBank/DDBJ databases">
        <title>Complete genome sequence of Shewanella psychrophila WP2, a deep sea bacterium isolated from west Pacific sediment.</title>
        <authorList>
            <person name="Xu G."/>
            <person name="Jian H."/>
        </authorList>
    </citation>
    <scope>NUCLEOTIDE SEQUENCE [LARGE SCALE GENOMIC DNA]</scope>
    <source>
        <strain evidence="16 17">WP2</strain>
    </source>
</reference>
<keyword evidence="4" id="KW-0235">DNA replication</keyword>
<evidence type="ECO:0000256" key="4">
    <source>
        <dbReference type="ARBA" id="ARBA00022705"/>
    </source>
</evidence>
<feature type="coiled-coil region" evidence="14">
    <location>
        <begin position="377"/>
        <end position="425"/>
    </location>
</feature>
<dbReference type="RefSeq" id="WP_077752219.1">
    <property type="nucleotide sequence ID" value="NZ_CP014782.1"/>
</dbReference>
<dbReference type="STRING" id="225848.Sps_01833"/>
<comment type="similarity">
    <text evidence="1">Belongs to the SMC family. SbcC subfamily.</text>
</comment>
<evidence type="ECO:0000256" key="11">
    <source>
        <dbReference type="ARBA" id="ARBA00023054"/>
    </source>
</evidence>
<dbReference type="Gene3D" id="3.40.50.300">
    <property type="entry name" value="P-loop containing nucleotide triphosphate hydrolases"/>
    <property type="match status" value="2"/>
</dbReference>
<keyword evidence="7" id="KW-0255">Endonuclease</keyword>
<dbReference type="Pfam" id="PF13476">
    <property type="entry name" value="AAA_23"/>
    <property type="match status" value="1"/>
</dbReference>
<evidence type="ECO:0000256" key="6">
    <source>
        <dbReference type="ARBA" id="ARBA00022741"/>
    </source>
</evidence>
<evidence type="ECO:0000256" key="3">
    <source>
        <dbReference type="ARBA" id="ARBA00013368"/>
    </source>
</evidence>
<keyword evidence="12" id="KW-0233">DNA recombination</keyword>
<dbReference type="GO" id="GO:0006310">
    <property type="term" value="P:DNA recombination"/>
    <property type="evidence" value="ECO:0007669"/>
    <property type="project" value="UniProtKB-KW"/>
</dbReference>
<dbReference type="KEGG" id="spsw:Sps_01833"/>
<evidence type="ECO:0000256" key="5">
    <source>
        <dbReference type="ARBA" id="ARBA00022722"/>
    </source>
</evidence>